<keyword evidence="8" id="KW-1185">Reference proteome</keyword>
<protein>
    <submittedName>
        <fullName evidence="7">Ribonuclease</fullName>
    </submittedName>
</protein>
<gene>
    <name evidence="7" type="ORF">CUC15_00965</name>
</gene>
<dbReference type="PANTHER" id="PTHR30213:SF0">
    <property type="entry name" value="UPF0761 MEMBRANE PROTEIN YIHY"/>
    <property type="match status" value="1"/>
</dbReference>
<feature type="transmembrane region" description="Helical" evidence="6">
    <location>
        <begin position="28"/>
        <end position="49"/>
    </location>
</feature>
<dbReference type="Pfam" id="PF03631">
    <property type="entry name" value="Virul_fac_BrkB"/>
    <property type="match status" value="1"/>
</dbReference>
<feature type="transmembrane region" description="Helical" evidence="6">
    <location>
        <begin position="173"/>
        <end position="193"/>
    </location>
</feature>
<evidence type="ECO:0000256" key="2">
    <source>
        <dbReference type="ARBA" id="ARBA00022475"/>
    </source>
</evidence>
<proteinExistence type="predicted"/>
<dbReference type="PIRSF" id="PIRSF035875">
    <property type="entry name" value="RNase_BN"/>
    <property type="match status" value="1"/>
</dbReference>
<evidence type="ECO:0000256" key="4">
    <source>
        <dbReference type="ARBA" id="ARBA00022989"/>
    </source>
</evidence>
<organism evidence="7 8">
    <name type="scientific">Oceanobacillus zhaokaii</name>
    <dbReference type="NCBI Taxonomy" id="2052660"/>
    <lineage>
        <taxon>Bacteria</taxon>
        <taxon>Bacillati</taxon>
        <taxon>Bacillota</taxon>
        <taxon>Bacilli</taxon>
        <taxon>Bacillales</taxon>
        <taxon>Bacillaceae</taxon>
        <taxon>Oceanobacillus</taxon>
    </lineage>
</organism>
<keyword evidence="4 6" id="KW-1133">Transmembrane helix</keyword>
<evidence type="ECO:0000256" key="5">
    <source>
        <dbReference type="ARBA" id="ARBA00023136"/>
    </source>
</evidence>
<dbReference type="GO" id="GO:0005886">
    <property type="term" value="C:plasma membrane"/>
    <property type="evidence" value="ECO:0007669"/>
    <property type="project" value="UniProtKB-SubCell"/>
</dbReference>
<dbReference type="EMBL" id="CP024848">
    <property type="protein sequence ID" value="AXI07653.1"/>
    <property type="molecule type" value="Genomic_DNA"/>
</dbReference>
<keyword evidence="5 6" id="KW-0472">Membrane</keyword>
<keyword evidence="2" id="KW-1003">Cell membrane</keyword>
<feature type="transmembrane region" description="Helical" evidence="6">
    <location>
        <begin position="127"/>
        <end position="153"/>
    </location>
</feature>
<reference evidence="8" key="1">
    <citation type="submission" date="2017-11" db="EMBL/GenBank/DDBJ databases">
        <authorList>
            <person name="Zhu W."/>
        </authorList>
    </citation>
    <scope>NUCLEOTIDE SEQUENCE [LARGE SCALE GENOMIC DNA]</scope>
    <source>
        <strain evidence="8">160</strain>
    </source>
</reference>
<accession>A0A345PCC3</accession>
<evidence type="ECO:0000256" key="6">
    <source>
        <dbReference type="SAM" id="Phobius"/>
    </source>
</evidence>
<dbReference type="PANTHER" id="PTHR30213">
    <property type="entry name" value="INNER MEMBRANE PROTEIN YHJD"/>
    <property type="match status" value="1"/>
</dbReference>
<dbReference type="OrthoDB" id="9775903at2"/>
<dbReference type="Proteomes" id="UP000253908">
    <property type="component" value="Chromosome"/>
</dbReference>
<dbReference type="KEGG" id="ocn:CUC15_00965"/>
<evidence type="ECO:0000313" key="7">
    <source>
        <dbReference type="EMBL" id="AXI07653.1"/>
    </source>
</evidence>
<feature type="transmembrane region" description="Helical" evidence="6">
    <location>
        <begin position="205"/>
        <end position="226"/>
    </location>
</feature>
<dbReference type="InterPro" id="IPR017039">
    <property type="entry name" value="Virul_fac_BrkB"/>
</dbReference>
<evidence type="ECO:0000256" key="1">
    <source>
        <dbReference type="ARBA" id="ARBA00004651"/>
    </source>
</evidence>
<sequence>MATLKYYVTGLIREFKEDNVTLLAAAQAYYYLLAVFPLLIVCFAIIPYFNIDADQVLQFIQSFVPGEIASMFEENIVSFIETPRGGLLTVGIIGAIWSASNGVNAFIKSSNEAYEVEETRSFIVIRLIAFGLTLGMIIALIVAILLPIFGNIIVDFLGSYLGFTNEMNVLLQVGRWVISIVVLSTFLLCLYRFAPNKKIPFKHIIIGAVSASILWQILTVGFSFYVSNFGNYSATYGSIGGIIVLMIWFFLTGIVLMIGASLNVLYHQRQIAEEQVMYKKESAR</sequence>
<dbReference type="AlphaFoldDB" id="A0A345PCC3"/>
<keyword evidence="3 6" id="KW-0812">Transmembrane</keyword>
<name>A0A345PCC3_9BACI</name>
<feature type="transmembrane region" description="Helical" evidence="6">
    <location>
        <begin position="238"/>
        <end position="266"/>
    </location>
</feature>
<comment type="subcellular location">
    <subcellularLocation>
        <location evidence="1">Cell membrane</location>
        <topology evidence="1">Multi-pass membrane protein</topology>
    </subcellularLocation>
</comment>
<evidence type="ECO:0000313" key="8">
    <source>
        <dbReference type="Proteomes" id="UP000253908"/>
    </source>
</evidence>
<dbReference type="RefSeq" id="WP_114914947.1">
    <property type="nucleotide sequence ID" value="NZ_CP024848.1"/>
</dbReference>
<evidence type="ECO:0000256" key="3">
    <source>
        <dbReference type="ARBA" id="ARBA00022692"/>
    </source>
</evidence>
<dbReference type="NCBIfam" id="TIGR00765">
    <property type="entry name" value="yihY_not_rbn"/>
    <property type="match status" value="1"/>
</dbReference>